<evidence type="ECO:0000256" key="7">
    <source>
        <dbReference type="ARBA" id="ARBA00023242"/>
    </source>
</evidence>
<reference evidence="10" key="1">
    <citation type="submission" date="2020-05" db="EMBL/GenBank/DDBJ databases">
        <title>Mycena genomes resolve the evolution of fungal bioluminescence.</title>
        <authorList>
            <person name="Tsai I.J."/>
        </authorList>
    </citation>
    <scope>NUCLEOTIDE SEQUENCE</scope>
    <source>
        <strain evidence="10">110903Hualien_Pintung</strain>
    </source>
</reference>
<evidence type="ECO:0000256" key="4">
    <source>
        <dbReference type="ARBA" id="ARBA00022722"/>
    </source>
</evidence>
<evidence type="ECO:0000259" key="9">
    <source>
        <dbReference type="Pfam" id="PF13359"/>
    </source>
</evidence>
<keyword evidence="6" id="KW-0378">Hydrolase</keyword>
<feature type="domain" description="DDE Tnp4" evidence="9">
    <location>
        <begin position="339"/>
        <end position="469"/>
    </location>
</feature>
<dbReference type="Proteomes" id="UP000613580">
    <property type="component" value="Unassembled WGS sequence"/>
</dbReference>
<gene>
    <name evidence="10" type="ORF">HMN09_00101600</name>
</gene>
<dbReference type="PANTHER" id="PTHR22930:SF85">
    <property type="entry name" value="GH03217P-RELATED"/>
    <property type="match status" value="1"/>
</dbReference>
<dbReference type="EMBL" id="JACAZE010000001">
    <property type="protein sequence ID" value="KAF7323210.1"/>
    <property type="molecule type" value="Genomic_DNA"/>
</dbReference>
<dbReference type="AlphaFoldDB" id="A0A8H6TQ66"/>
<keyword evidence="5" id="KW-0479">Metal-binding</keyword>
<organism evidence="10 11">
    <name type="scientific">Mycena chlorophos</name>
    <name type="common">Agaric fungus</name>
    <name type="synonym">Agaricus chlorophos</name>
    <dbReference type="NCBI Taxonomy" id="658473"/>
    <lineage>
        <taxon>Eukaryota</taxon>
        <taxon>Fungi</taxon>
        <taxon>Dikarya</taxon>
        <taxon>Basidiomycota</taxon>
        <taxon>Agaricomycotina</taxon>
        <taxon>Agaricomycetes</taxon>
        <taxon>Agaricomycetidae</taxon>
        <taxon>Agaricales</taxon>
        <taxon>Marasmiineae</taxon>
        <taxon>Mycenaceae</taxon>
        <taxon>Mycena</taxon>
    </lineage>
</organism>
<feature type="compositionally biased region" description="Acidic residues" evidence="8">
    <location>
        <begin position="495"/>
        <end position="504"/>
    </location>
</feature>
<feature type="region of interest" description="Disordered" evidence="8">
    <location>
        <begin position="25"/>
        <end position="84"/>
    </location>
</feature>
<evidence type="ECO:0000256" key="6">
    <source>
        <dbReference type="ARBA" id="ARBA00022801"/>
    </source>
</evidence>
<evidence type="ECO:0000313" key="11">
    <source>
        <dbReference type="Proteomes" id="UP000613580"/>
    </source>
</evidence>
<accession>A0A8H6TQ66</accession>
<dbReference type="GO" id="GO:0046872">
    <property type="term" value="F:metal ion binding"/>
    <property type="evidence" value="ECO:0007669"/>
    <property type="project" value="UniProtKB-KW"/>
</dbReference>
<dbReference type="InterPro" id="IPR027806">
    <property type="entry name" value="HARBI1_dom"/>
</dbReference>
<feature type="compositionally biased region" description="Low complexity" evidence="8">
    <location>
        <begin position="110"/>
        <end position="144"/>
    </location>
</feature>
<comment type="similarity">
    <text evidence="3">Belongs to the HARBI1 family.</text>
</comment>
<evidence type="ECO:0000256" key="5">
    <source>
        <dbReference type="ARBA" id="ARBA00022723"/>
    </source>
</evidence>
<keyword evidence="11" id="KW-1185">Reference proteome</keyword>
<keyword evidence="4" id="KW-0540">Nuclease</keyword>
<proteinExistence type="inferred from homology"/>
<evidence type="ECO:0000256" key="8">
    <source>
        <dbReference type="SAM" id="MobiDB-lite"/>
    </source>
</evidence>
<feature type="compositionally biased region" description="Basic and acidic residues" evidence="8">
    <location>
        <begin position="505"/>
        <end position="527"/>
    </location>
</feature>
<evidence type="ECO:0000256" key="2">
    <source>
        <dbReference type="ARBA" id="ARBA00004123"/>
    </source>
</evidence>
<sequence length="548" mass="61648">MPAASRRGQRVKRLLRSYISYVRAKKRRQMKRQKLASRIRADHPQPRKKIAHSPTPSLSSLSSESISDSDSEDSSESDEEDAEIEWDKLLGEGWRLELELLGADLEPTLSESSYSEESSSASSSSDSLSSAPAFSPISSESGSDGSDDDSHDPLRRSRPRRFIEADIDEMYASRYEEPREHVPRPEGEPFIRHLLTTLKSKRADHFRAELRVNPSTFDALVRELEDDPVFHNNSNTAQAAVDLQLAVALYRFGHDGNASSLQSVANWARLGKGTVHLWTRRIMVAVLRPQFKSKAVCLPTEEEKEEAKEWVEGKSCVEAGDMGGALSTARSFHLERVHFGKIPVINLPNLQIIDFGYGHVGSAHDAVAWRTTYVAQEHGTIFKPGEWIWGDSAYPISSWLTAPYKSPLRELPDNEKFNNHVSILRIRSEHAIGYLKGRFHSLKKLRLRISDATTHKIATLWVSACIIVHAFAQRHERESRADGESDSQDLFISEGLEEEESDDEFMTRRRERAEPTDNRSRLAEGKRFPGGLEGKAVALPRTAQAGTR</sequence>
<keyword evidence="7" id="KW-0539">Nucleus</keyword>
<dbReference type="OrthoDB" id="2408877at2759"/>
<dbReference type="InterPro" id="IPR045249">
    <property type="entry name" value="HARBI1-like"/>
</dbReference>
<dbReference type="Pfam" id="PF13359">
    <property type="entry name" value="DDE_Tnp_4"/>
    <property type="match status" value="1"/>
</dbReference>
<feature type="region of interest" description="Disordered" evidence="8">
    <location>
        <begin position="477"/>
        <end position="548"/>
    </location>
</feature>
<feature type="compositionally biased region" description="Basic residues" evidence="8">
    <location>
        <begin position="25"/>
        <end position="37"/>
    </location>
</feature>
<comment type="subcellular location">
    <subcellularLocation>
        <location evidence="2">Nucleus</location>
    </subcellularLocation>
</comment>
<feature type="compositionally biased region" description="Low complexity" evidence="8">
    <location>
        <begin position="57"/>
        <end position="66"/>
    </location>
</feature>
<name>A0A8H6TQ66_MYCCL</name>
<feature type="compositionally biased region" description="Acidic residues" evidence="8">
    <location>
        <begin position="67"/>
        <end position="84"/>
    </location>
</feature>
<dbReference type="GO" id="GO:0004518">
    <property type="term" value="F:nuclease activity"/>
    <property type="evidence" value="ECO:0007669"/>
    <property type="project" value="UniProtKB-KW"/>
</dbReference>
<evidence type="ECO:0000313" key="10">
    <source>
        <dbReference type="EMBL" id="KAF7323210.1"/>
    </source>
</evidence>
<comment type="cofactor">
    <cofactor evidence="1">
        <name>a divalent metal cation</name>
        <dbReference type="ChEBI" id="CHEBI:60240"/>
    </cofactor>
</comment>
<protein>
    <submittedName>
        <fullName evidence="10">DDE Tnp4 domain-containing protein</fullName>
    </submittedName>
</protein>
<comment type="caution">
    <text evidence="10">The sequence shown here is derived from an EMBL/GenBank/DDBJ whole genome shotgun (WGS) entry which is preliminary data.</text>
</comment>
<dbReference type="PANTHER" id="PTHR22930">
    <property type="match status" value="1"/>
</dbReference>
<evidence type="ECO:0000256" key="1">
    <source>
        <dbReference type="ARBA" id="ARBA00001968"/>
    </source>
</evidence>
<feature type="region of interest" description="Disordered" evidence="8">
    <location>
        <begin position="109"/>
        <end position="159"/>
    </location>
</feature>
<dbReference type="GO" id="GO:0005634">
    <property type="term" value="C:nucleus"/>
    <property type="evidence" value="ECO:0007669"/>
    <property type="project" value="UniProtKB-SubCell"/>
</dbReference>
<dbReference type="GO" id="GO:0016787">
    <property type="term" value="F:hydrolase activity"/>
    <property type="evidence" value="ECO:0007669"/>
    <property type="project" value="UniProtKB-KW"/>
</dbReference>
<evidence type="ECO:0000256" key="3">
    <source>
        <dbReference type="ARBA" id="ARBA00006958"/>
    </source>
</evidence>